<keyword evidence="1" id="KW-0812">Transmembrane</keyword>
<dbReference type="RefSeq" id="WP_090173624.1">
    <property type="nucleotide sequence ID" value="NZ_FMXR01000009.1"/>
</dbReference>
<evidence type="ECO:0000313" key="2">
    <source>
        <dbReference type="EMBL" id="SDB18517.1"/>
    </source>
</evidence>
<feature type="transmembrane region" description="Helical" evidence="1">
    <location>
        <begin position="199"/>
        <end position="220"/>
    </location>
</feature>
<dbReference type="Proteomes" id="UP000199228">
    <property type="component" value="Unassembled WGS sequence"/>
</dbReference>
<feature type="transmembrane region" description="Helical" evidence="1">
    <location>
        <begin position="232"/>
        <end position="251"/>
    </location>
</feature>
<dbReference type="OrthoDB" id="1652083at2"/>
<dbReference type="STRING" id="1732.SAMN02910417_01393"/>
<protein>
    <recommendedName>
        <fullName evidence="4">Flp pilus assembly protein TadB</fullName>
    </recommendedName>
</protein>
<sequence length="488" mass="56735">MRERRWLRAASRARQVYFPVQVQGAMQQIWIAVGVMLAAVLFLEWLFQFRMQTMLAIGIMIVIEAPLLYAMHQKREEYKERFSAITGYMEQMLYSFRAHKKVLTALDETIEVTPKEPLRSQLMKLRRELFYGEQAQATEVLKKLEDAYPGRRLPRMHEFFFKVESLGGECEMYIDLLLEDLRLWVEREKLQEKAMKSRLINVLLSVLISILICLFVEKIIPGDVEISRHVLYQLSGVGMFGMDLLCLLVAARMMMQDPLSKESMDKEQVVRLYERVTGYSYKKEWKKQRKLLVIVAGCLGAAIYYSEISLLVIAMGMLLILIIKPFITRRIGSRKLIQLIRSEYSIWLMEVGMLLQETTVQEAIRRSLERAPVVLKPYIVKMLQELSDNPISNHPYQNFMKEYNLSQIQSSMKMLCAISKGGASDVKEQVRALIHQNTLAQDADEKEKNENRQGGMYALFLMPQIAVGVKLIPDMLLFLLLFLRTTQF</sequence>
<feature type="transmembrane region" description="Helical" evidence="1">
    <location>
        <begin position="53"/>
        <end position="71"/>
    </location>
</feature>
<dbReference type="EMBL" id="FMXR01000009">
    <property type="protein sequence ID" value="SDB18517.1"/>
    <property type="molecule type" value="Genomic_DNA"/>
</dbReference>
<keyword evidence="1" id="KW-1133">Transmembrane helix</keyword>
<feature type="transmembrane region" description="Helical" evidence="1">
    <location>
        <begin position="29"/>
        <end position="47"/>
    </location>
</feature>
<feature type="transmembrane region" description="Helical" evidence="1">
    <location>
        <begin position="289"/>
        <end position="305"/>
    </location>
</feature>
<keyword evidence="1" id="KW-0472">Membrane</keyword>
<evidence type="ECO:0008006" key="4">
    <source>
        <dbReference type="Google" id="ProtNLM"/>
    </source>
</evidence>
<accession>A0A1G6BD07</accession>
<evidence type="ECO:0000313" key="3">
    <source>
        <dbReference type="Proteomes" id="UP000199228"/>
    </source>
</evidence>
<keyword evidence="3" id="KW-1185">Reference proteome</keyword>
<reference evidence="2 3" key="1">
    <citation type="submission" date="2016-10" db="EMBL/GenBank/DDBJ databases">
        <authorList>
            <person name="de Groot N.N."/>
        </authorList>
    </citation>
    <scope>NUCLEOTIDE SEQUENCE [LARGE SCALE GENOMIC DNA]</scope>
    <source>
        <strain evidence="2 3">DSM 3217</strain>
    </source>
</reference>
<proteinExistence type="predicted"/>
<feature type="transmembrane region" description="Helical" evidence="1">
    <location>
        <begin position="456"/>
        <end position="483"/>
    </location>
</feature>
<gene>
    <name evidence="2" type="ORF">SAMN02910417_01393</name>
</gene>
<dbReference type="AlphaFoldDB" id="A0A1G6BD07"/>
<name>A0A1G6BD07_EUBOX</name>
<evidence type="ECO:0000256" key="1">
    <source>
        <dbReference type="SAM" id="Phobius"/>
    </source>
</evidence>
<organism evidence="2 3">
    <name type="scientific">Eubacterium oxidoreducens</name>
    <dbReference type="NCBI Taxonomy" id="1732"/>
    <lineage>
        <taxon>Bacteria</taxon>
        <taxon>Bacillati</taxon>
        <taxon>Bacillota</taxon>
        <taxon>Clostridia</taxon>
        <taxon>Eubacteriales</taxon>
        <taxon>Eubacteriaceae</taxon>
        <taxon>Eubacterium</taxon>
    </lineage>
</organism>